<dbReference type="AlphaFoldDB" id="A0AAD6HET1"/>
<protein>
    <submittedName>
        <fullName evidence="2">Uncharacterized protein</fullName>
    </submittedName>
</protein>
<organism evidence="2 3">
    <name type="scientific">Penicillium malachiteum</name>
    <dbReference type="NCBI Taxonomy" id="1324776"/>
    <lineage>
        <taxon>Eukaryota</taxon>
        <taxon>Fungi</taxon>
        <taxon>Dikarya</taxon>
        <taxon>Ascomycota</taxon>
        <taxon>Pezizomycotina</taxon>
        <taxon>Eurotiomycetes</taxon>
        <taxon>Eurotiomycetidae</taxon>
        <taxon>Eurotiales</taxon>
        <taxon>Aspergillaceae</taxon>
        <taxon>Penicillium</taxon>
    </lineage>
</organism>
<keyword evidence="1" id="KW-1133">Transmembrane helix</keyword>
<evidence type="ECO:0000313" key="2">
    <source>
        <dbReference type="EMBL" id="KAJ5710209.1"/>
    </source>
</evidence>
<feature type="transmembrane region" description="Helical" evidence="1">
    <location>
        <begin position="104"/>
        <end position="126"/>
    </location>
</feature>
<name>A0AAD6HET1_9EURO</name>
<keyword evidence="3" id="KW-1185">Reference proteome</keyword>
<accession>A0AAD6HET1</accession>
<proteinExistence type="predicted"/>
<keyword evidence="1" id="KW-0472">Membrane</keyword>
<evidence type="ECO:0000313" key="3">
    <source>
        <dbReference type="Proteomes" id="UP001215712"/>
    </source>
</evidence>
<gene>
    <name evidence="2" type="ORF">N7493_009801</name>
</gene>
<evidence type="ECO:0000256" key="1">
    <source>
        <dbReference type="SAM" id="Phobius"/>
    </source>
</evidence>
<sequence>MVMSSSSSSSVRMPSLDPSEHALLAAASVSALVLRQRRVLADRLHGLEDWVGRRSAGGIGICLVRVCLTRARACDRRILTHSLDGLFSALFHGRIVRLRETDAFFCNFFLTAPVFTACFAGSGVSASSIEESSPSR</sequence>
<keyword evidence="1" id="KW-0812">Transmembrane</keyword>
<dbReference type="Proteomes" id="UP001215712">
    <property type="component" value="Unassembled WGS sequence"/>
</dbReference>
<reference evidence="2" key="1">
    <citation type="journal article" date="2023" name="IMA Fungus">
        <title>Comparative genomic study of the Penicillium genus elucidates a diverse pangenome and 15 lateral gene transfer events.</title>
        <authorList>
            <person name="Petersen C."/>
            <person name="Sorensen T."/>
            <person name="Nielsen M.R."/>
            <person name="Sondergaard T.E."/>
            <person name="Sorensen J.L."/>
            <person name="Fitzpatrick D.A."/>
            <person name="Frisvad J.C."/>
            <person name="Nielsen K.L."/>
        </authorList>
    </citation>
    <scope>NUCLEOTIDE SEQUENCE</scope>
    <source>
        <strain evidence="2">IBT 17514</strain>
    </source>
</reference>
<dbReference type="EMBL" id="JAQJAN010000017">
    <property type="protein sequence ID" value="KAJ5710209.1"/>
    <property type="molecule type" value="Genomic_DNA"/>
</dbReference>
<comment type="caution">
    <text evidence="2">The sequence shown here is derived from an EMBL/GenBank/DDBJ whole genome shotgun (WGS) entry which is preliminary data.</text>
</comment>
<reference evidence="2" key="2">
    <citation type="submission" date="2023-01" db="EMBL/GenBank/DDBJ databases">
        <authorList>
            <person name="Petersen C."/>
        </authorList>
    </citation>
    <scope>NUCLEOTIDE SEQUENCE</scope>
    <source>
        <strain evidence="2">IBT 17514</strain>
    </source>
</reference>